<evidence type="ECO:0000313" key="4">
    <source>
        <dbReference type="Proteomes" id="UP000076420"/>
    </source>
</evidence>
<dbReference type="InterPro" id="IPR024079">
    <property type="entry name" value="MetalloPept_cat_dom_sf"/>
</dbReference>
<evidence type="ECO:0000259" key="2">
    <source>
        <dbReference type="Pfam" id="PF01431"/>
    </source>
</evidence>
<proteinExistence type="inferred from homology"/>
<protein>
    <recommendedName>
        <fullName evidence="2">Peptidase M13 C-terminal domain-containing protein</fullName>
    </recommendedName>
</protein>
<dbReference type="VEuPathDB" id="VectorBase:BGLAX_034105"/>
<dbReference type="GO" id="GO:0016485">
    <property type="term" value="P:protein processing"/>
    <property type="evidence" value="ECO:0007669"/>
    <property type="project" value="TreeGrafter"/>
</dbReference>
<dbReference type="Pfam" id="PF01431">
    <property type="entry name" value="Peptidase_M13"/>
    <property type="match status" value="1"/>
</dbReference>
<dbReference type="Proteomes" id="UP000076420">
    <property type="component" value="Unassembled WGS sequence"/>
</dbReference>
<dbReference type="InterPro" id="IPR000718">
    <property type="entry name" value="Peptidase_M13"/>
</dbReference>
<organism evidence="3 4">
    <name type="scientific">Biomphalaria glabrata</name>
    <name type="common">Bloodfluke planorb</name>
    <name type="synonym">Freshwater snail</name>
    <dbReference type="NCBI Taxonomy" id="6526"/>
    <lineage>
        <taxon>Eukaryota</taxon>
        <taxon>Metazoa</taxon>
        <taxon>Spiralia</taxon>
        <taxon>Lophotrochozoa</taxon>
        <taxon>Mollusca</taxon>
        <taxon>Gastropoda</taxon>
        <taxon>Heterobranchia</taxon>
        <taxon>Euthyneura</taxon>
        <taxon>Panpulmonata</taxon>
        <taxon>Hygrophila</taxon>
        <taxon>Lymnaeoidea</taxon>
        <taxon>Planorbidae</taxon>
        <taxon>Biomphalaria</taxon>
    </lineage>
</organism>
<dbReference type="PROSITE" id="PS51885">
    <property type="entry name" value="NEPRILYSIN"/>
    <property type="match status" value="1"/>
</dbReference>
<evidence type="ECO:0000256" key="1">
    <source>
        <dbReference type="ARBA" id="ARBA00007357"/>
    </source>
</evidence>
<sequence length="93" mass="10677">MRLAYRAYKNSIKPELRLPGLDLTDDQLFFVGMSHFHCGLFSEDSALFRLRTDTHAISEFRVIGTMSNSRDFAEAFNCPVGSPMNPEEKCEIW</sequence>
<dbReference type="PANTHER" id="PTHR11733:SF167">
    <property type="entry name" value="FI17812P1-RELATED"/>
    <property type="match status" value="1"/>
</dbReference>
<dbReference type="Gene3D" id="3.40.390.10">
    <property type="entry name" value="Collagenase (Catalytic Domain)"/>
    <property type="match status" value="1"/>
</dbReference>
<dbReference type="InterPro" id="IPR018497">
    <property type="entry name" value="Peptidase_M13_C"/>
</dbReference>
<evidence type="ECO:0000313" key="3">
    <source>
        <dbReference type="EnsemblMetazoa" id="BGLB032882-PA"/>
    </source>
</evidence>
<dbReference type="AlphaFoldDB" id="A0A2C9LN40"/>
<accession>A0A2C9LN40</accession>
<gene>
    <name evidence="3" type="primary">106069713</name>
</gene>
<dbReference type="PANTHER" id="PTHR11733">
    <property type="entry name" value="ZINC METALLOPROTEASE FAMILY M13 NEPRILYSIN-RELATED"/>
    <property type="match status" value="1"/>
</dbReference>
<dbReference type="VEuPathDB" id="VectorBase:BGLB032882"/>
<dbReference type="EnsemblMetazoa" id="BGLB032882-RA">
    <property type="protein sequence ID" value="BGLB032882-PA"/>
    <property type="gene ID" value="BGLB032882"/>
</dbReference>
<feature type="domain" description="Peptidase M13 C-terminal" evidence="2">
    <location>
        <begin position="2"/>
        <end position="92"/>
    </location>
</feature>
<reference evidence="3" key="1">
    <citation type="submission" date="2020-05" db="UniProtKB">
        <authorList>
            <consortium name="EnsemblMetazoa"/>
        </authorList>
    </citation>
    <scope>IDENTIFICATION</scope>
    <source>
        <strain evidence="3">BB02</strain>
    </source>
</reference>
<comment type="similarity">
    <text evidence="1">Belongs to the peptidase M13 family.</text>
</comment>
<dbReference type="SUPFAM" id="SSF55486">
    <property type="entry name" value="Metalloproteases ('zincins'), catalytic domain"/>
    <property type="match status" value="1"/>
</dbReference>
<dbReference type="KEGG" id="bgt:106069713"/>
<dbReference type="GO" id="GO:0004222">
    <property type="term" value="F:metalloendopeptidase activity"/>
    <property type="evidence" value="ECO:0007669"/>
    <property type="project" value="InterPro"/>
</dbReference>
<name>A0A2C9LN40_BIOGL</name>
<dbReference type="GO" id="GO:0005886">
    <property type="term" value="C:plasma membrane"/>
    <property type="evidence" value="ECO:0007669"/>
    <property type="project" value="TreeGrafter"/>
</dbReference>